<keyword evidence="8" id="KW-1185">Reference proteome</keyword>
<dbReference type="OrthoDB" id="7941913at2"/>
<dbReference type="PANTHER" id="PTHR30532:SF24">
    <property type="entry name" value="FERRIC ENTEROBACTIN-BINDING PERIPLASMIC PROTEIN FEPB"/>
    <property type="match status" value="1"/>
</dbReference>
<proteinExistence type="inferred from homology"/>
<name>A0A371P9F4_9ACTN</name>
<dbReference type="InterPro" id="IPR002491">
    <property type="entry name" value="ABC_transptr_periplasmic_BD"/>
</dbReference>
<feature type="signal peptide" evidence="5">
    <location>
        <begin position="1"/>
        <end position="29"/>
    </location>
</feature>
<dbReference type="PANTHER" id="PTHR30532">
    <property type="entry name" value="IRON III DICITRATE-BINDING PERIPLASMIC PROTEIN"/>
    <property type="match status" value="1"/>
</dbReference>
<keyword evidence="4 5" id="KW-0732">Signal</keyword>
<dbReference type="EMBL" id="QUBR01000001">
    <property type="protein sequence ID" value="REK72593.1"/>
    <property type="molecule type" value="Genomic_DNA"/>
</dbReference>
<evidence type="ECO:0000259" key="6">
    <source>
        <dbReference type="PROSITE" id="PS50983"/>
    </source>
</evidence>
<dbReference type="PROSITE" id="PS50983">
    <property type="entry name" value="FE_B12_PBP"/>
    <property type="match status" value="1"/>
</dbReference>
<dbReference type="PROSITE" id="PS51257">
    <property type="entry name" value="PROKAR_LIPOPROTEIN"/>
    <property type="match status" value="1"/>
</dbReference>
<feature type="chain" id="PRO_5016994023" evidence="5">
    <location>
        <begin position="30"/>
        <end position="336"/>
    </location>
</feature>
<feature type="domain" description="Fe/B12 periplasmic-binding" evidence="6">
    <location>
        <begin position="61"/>
        <end position="336"/>
    </location>
</feature>
<comment type="similarity">
    <text evidence="2">Belongs to the bacterial solute-binding protein 8 family.</text>
</comment>
<dbReference type="AlphaFoldDB" id="A0A371P9F4"/>
<protein>
    <submittedName>
        <fullName evidence="7">ABC transporter substrate-binding protein</fullName>
    </submittedName>
</protein>
<evidence type="ECO:0000313" key="7">
    <source>
        <dbReference type="EMBL" id="REK72593.1"/>
    </source>
</evidence>
<dbReference type="Pfam" id="PF01497">
    <property type="entry name" value="Peripla_BP_2"/>
    <property type="match status" value="1"/>
</dbReference>
<accession>A0A371P9F4</accession>
<sequence>MSLRSRRLALPAVATGLLMIALSACGSSASDDRSRDAASGSAAFSYTDGRGETVKLDEVPQRIVASEQAAAGLIPYGIHPVGVWGAGPLKDSFTLEGLDLKGAESVGQAYGKVDVEKVVGLKPDLIITGAYPGDFLGGLGAKDAKVVTDLQKVAPMAAVSATGTASESLIEYRKLAQLLGADVEGAQIDADRADFDKAVADLKAAIAAKPDVTVLAVSPAAEFFVAITDEFPELRDYQDWGLTFIESDVARTPGSGSFAPVSWENAGDFDPDLILLDQRPYAYSLDKIRSDYPTWSSIDAARDGRIVGWTTDATLNYASYAKQIRELAEAIEGVDS</sequence>
<dbReference type="RefSeq" id="WP_119702705.1">
    <property type="nucleotide sequence ID" value="NZ_JBHSOI010000001.1"/>
</dbReference>
<evidence type="ECO:0000256" key="1">
    <source>
        <dbReference type="ARBA" id="ARBA00004196"/>
    </source>
</evidence>
<evidence type="ECO:0000256" key="4">
    <source>
        <dbReference type="ARBA" id="ARBA00022729"/>
    </source>
</evidence>
<evidence type="ECO:0000313" key="8">
    <source>
        <dbReference type="Proteomes" id="UP000265581"/>
    </source>
</evidence>
<dbReference type="Gene3D" id="3.40.50.1980">
    <property type="entry name" value="Nitrogenase molybdenum iron protein domain"/>
    <property type="match status" value="2"/>
</dbReference>
<comment type="caution">
    <text evidence="7">The sequence shown here is derived from an EMBL/GenBank/DDBJ whole genome shotgun (WGS) entry which is preliminary data.</text>
</comment>
<dbReference type="SUPFAM" id="SSF53807">
    <property type="entry name" value="Helical backbone' metal receptor"/>
    <property type="match status" value="1"/>
</dbReference>
<keyword evidence="3" id="KW-0813">Transport</keyword>
<evidence type="ECO:0000256" key="2">
    <source>
        <dbReference type="ARBA" id="ARBA00008814"/>
    </source>
</evidence>
<reference evidence="7 8" key="1">
    <citation type="submission" date="2018-08" db="EMBL/GenBank/DDBJ databases">
        <title>Aeromicrobium sp. M2KJ-4, whole genome shotgun sequence.</title>
        <authorList>
            <person name="Tuo L."/>
        </authorList>
    </citation>
    <scope>NUCLEOTIDE SEQUENCE [LARGE SCALE GENOMIC DNA]</scope>
    <source>
        <strain evidence="7 8">M2KJ-4</strain>
    </source>
</reference>
<gene>
    <name evidence="7" type="ORF">DX116_02985</name>
</gene>
<dbReference type="GO" id="GO:1901678">
    <property type="term" value="P:iron coordination entity transport"/>
    <property type="evidence" value="ECO:0007669"/>
    <property type="project" value="UniProtKB-ARBA"/>
</dbReference>
<dbReference type="Proteomes" id="UP000265581">
    <property type="component" value="Unassembled WGS sequence"/>
</dbReference>
<dbReference type="InterPro" id="IPR051313">
    <property type="entry name" value="Bact_iron-sidero_bind"/>
</dbReference>
<dbReference type="GO" id="GO:0030288">
    <property type="term" value="C:outer membrane-bounded periplasmic space"/>
    <property type="evidence" value="ECO:0007669"/>
    <property type="project" value="TreeGrafter"/>
</dbReference>
<evidence type="ECO:0000256" key="5">
    <source>
        <dbReference type="SAM" id="SignalP"/>
    </source>
</evidence>
<organism evidence="7 8">
    <name type="scientific">Aeromicrobium endophyticum</name>
    <dbReference type="NCBI Taxonomy" id="2292704"/>
    <lineage>
        <taxon>Bacteria</taxon>
        <taxon>Bacillati</taxon>
        <taxon>Actinomycetota</taxon>
        <taxon>Actinomycetes</taxon>
        <taxon>Propionibacteriales</taxon>
        <taxon>Nocardioidaceae</taxon>
        <taxon>Aeromicrobium</taxon>
    </lineage>
</organism>
<evidence type="ECO:0000256" key="3">
    <source>
        <dbReference type="ARBA" id="ARBA00022448"/>
    </source>
</evidence>
<comment type="subcellular location">
    <subcellularLocation>
        <location evidence="1">Cell envelope</location>
    </subcellularLocation>
</comment>